<evidence type="ECO:0000313" key="2">
    <source>
        <dbReference type="Proteomes" id="UP000623467"/>
    </source>
</evidence>
<reference evidence="1" key="1">
    <citation type="submission" date="2020-05" db="EMBL/GenBank/DDBJ databases">
        <title>Mycena genomes resolve the evolution of fungal bioluminescence.</title>
        <authorList>
            <person name="Tsai I.J."/>
        </authorList>
    </citation>
    <scope>NUCLEOTIDE SEQUENCE</scope>
    <source>
        <strain evidence="1">160909Yilan</strain>
    </source>
</reference>
<name>A0A8H6XWR4_9AGAR</name>
<gene>
    <name evidence="1" type="ORF">MSAN_01691800</name>
</gene>
<dbReference type="Proteomes" id="UP000623467">
    <property type="component" value="Unassembled WGS sequence"/>
</dbReference>
<keyword evidence="2" id="KW-1185">Reference proteome</keyword>
<evidence type="ECO:0000313" key="1">
    <source>
        <dbReference type="EMBL" id="KAF7349653.1"/>
    </source>
</evidence>
<organism evidence="1 2">
    <name type="scientific">Mycena sanguinolenta</name>
    <dbReference type="NCBI Taxonomy" id="230812"/>
    <lineage>
        <taxon>Eukaryota</taxon>
        <taxon>Fungi</taxon>
        <taxon>Dikarya</taxon>
        <taxon>Basidiomycota</taxon>
        <taxon>Agaricomycotina</taxon>
        <taxon>Agaricomycetes</taxon>
        <taxon>Agaricomycetidae</taxon>
        <taxon>Agaricales</taxon>
        <taxon>Marasmiineae</taxon>
        <taxon>Mycenaceae</taxon>
        <taxon>Mycena</taxon>
    </lineage>
</organism>
<proteinExistence type="predicted"/>
<comment type="caution">
    <text evidence="1">The sequence shown here is derived from an EMBL/GenBank/DDBJ whole genome shotgun (WGS) entry which is preliminary data.</text>
</comment>
<protein>
    <submittedName>
        <fullName evidence="1">Uncharacterized protein</fullName>
    </submittedName>
</protein>
<sequence length="155" mass="16996">MYQASSLPRDGDVSPRHLAVDAERARTPCYDRQAIDKTCKGINRVRHPLSLNADDGSEAREGGVEQSEHHALGRSPFLAFHLWLRYHHPPSSLVLSPPLAVLLEHPTRYRSPNLYSSCAPSSPSLPPVPRFPPAIPANIRHGTASPSGSAARWLT</sequence>
<dbReference type="AlphaFoldDB" id="A0A8H6XWR4"/>
<accession>A0A8H6XWR4</accession>
<dbReference type="EMBL" id="JACAZH010000015">
    <property type="protein sequence ID" value="KAF7349653.1"/>
    <property type="molecule type" value="Genomic_DNA"/>
</dbReference>